<keyword evidence="7" id="KW-1185">Reference proteome</keyword>
<dbReference type="STRING" id="104452.A0A0L7L4P7"/>
<dbReference type="EMBL" id="JTDY01003014">
    <property type="protein sequence ID" value="KOB70306.1"/>
    <property type="molecule type" value="Genomic_DNA"/>
</dbReference>
<comment type="subunit">
    <text evidence="4">Component of the exocyst complex.</text>
</comment>
<feature type="domain" description="Exocyst complex component EXOC2/Sec5 N-terminal" evidence="5">
    <location>
        <begin position="69"/>
        <end position="213"/>
    </location>
</feature>
<evidence type="ECO:0000313" key="6">
    <source>
        <dbReference type="EMBL" id="KOB70306.1"/>
    </source>
</evidence>
<dbReference type="PANTHER" id="PTHR13043:SF1">
    <property type="entry name" value="EXOCYST COMPLEX COMPONENT 2"/>
    <property type="match status" value="1"/>
</dbReference>
<evidence type="ECO:0000259" key="5">
    <source>
        <dbReference type="Pfam" id="PF15469"/>
    </source>
</evidence>
<reference evidence="6 7" key="1">
    <citation type="journal article" date="2015" name="Genome Biol. Evol.">
        <title>The genome of winter moth (Operophtera brumata) provides a genomic perspective on sexual dimorphism and phenology.</title>
        <authorList>
            <person name="Derks M.F."/>
            <person name="Smit S."/>
            <person name="Salis L."/>
            <person name="Schijlen E."/>
            <person name="Bossers A."/>
            <person name="Mateman C."/>
            <person name="Pijl A.S."/>
            <person name="de Ridder D."/>
            <person name="Groenen M.A."/>
            <person name="Visser M.E."/>
            <person name="Megens H.J."/>
        </authorList>
    </citation>
    <scope>NUCLEOTIDE SEQUENCE [LARGE SCALE GENOMIC DNA]</scope>
    <source>
        <strain evidence="6">WM2013NL</strain>
        <tissue evidence="6">Head and thorax</tissue>
    </source>
</reference>
<keyword evidence="2 4" id="KW-0813">Transport</keyword>
<dbReference type="GO" id="GO:0006893">
    <property type="term" value="P:Golgi to plasma membrane transport"/>
    <property type="evidence" value="ECO:0007669"/>
    <property type="project" value="UniProtKB-UniRule"/>
</dbReference>
<dbReference type="AlphaFoldDB" id="A0A0L7L4P7"/>
<comment type="function">
    <text evidence="4">Component of the exocyst complex involved in the docking of exocytic vesicles with fusion sites on the plasma membrane.</text>
</comment>
<protein>
    <recommendedName>
        <fullName evidence="4">Exocyst complex component 2</fullName>
    </recommendedName>
</protein>
<comment type="caution">
    <text evidence="6">The sequence shown here is derived from an EMBL/GenBank/DDBJ whole genome shotgun (WGS) entry which is preliminary data.</text>
</comment>
<evidence type="ECO:0000256" key="1">
    <source>
        <dbReference type="ARBA" id="ARBA00010578"/>
    </source>
</evidence>
<gene>
    <name evidence="6" type="ORF">OBRU01_15394</name>
</gene>
<name>A0A0L7L4P7_OPEBR</name>
<accession>A0A0L7L4P7</accession>
<dbReference type="GO" id="GO:0015031">
    <property type="term" value="P:protein transport"/>
    <property type="evidence" value="ECO:0007669"/>
    <property type="project" value="UniProtKB-KW"/>
</dbReference>
<evidence type="ECO:0000256" key="3">
    <source>
        <dbReference type="ARBA" id="ARBA00022483"/>
    </source>
</evidence>
<dbReference type="InterPro" id="IPR029175">
    <property type="entry name" value="EXOC2/Sec5"/>
</dbReference>
<dbReference type="InterPro" id="IPR039481">
    <property type="entry name" value="EXOC2/Sec5_N_dom"/>
</dbReference>
<evidence type="ECO:0000313" key="7">
    <source>
        <dbReference type="Proteomes" id="UP000037510"/>
    </source>
</evidence>
<evidence type="ECO:0000256" key="2">
    <source>
        <dbReference type="ARBA" id="ARBA00022448"/>
    </source>
</evidence>
<keyword evidence="3 4" id="KW-0268">Exocytosis</keyword>
<comment type="similarity">
    <text evidence="1 4">Belongs to the SEC5 family.</text>
</comment>
<dbReference type="Pfam" id="PF15469">
    <property type="entry name" value="Sec5"/>
    <property type="match status" value="1"/>
</dbReference>
<proteinExistence type="inferred from homology"/>
<dbReference type="Proteomes" id="UP000037510">
    <property type="component" value="Unassembled WGS sequence"/>
</dbReference>
<dbReference type="PANTHER" id="PTHR13043">
    <property type="entry name" value="EXOCYST COMPLEX COMPONENT SEC5"/>
    <property type="match status" value="1"/>
</dbReference>
<dbReference type="GO" id="GO:0000145">
    <property type="term" value="C:exocyst"/>
    <property type="evidence" value="ECO:0007669"/>
    <property type="project" value="UniProtKB-UniRule"/>
</dbReference>
<keyword evidence="4" id="KW-0653">Protein transport</keyword>
<dbReference type="GO" id="GO:0006887">
    <property type="term" value="P:exocytosis"/>
    <property type="evidence" value="ECO:0007669"/>
    <property type="project" value="UniProtKB-KW"/>
</dbReference>
<evidence type="ECO:0000256" key="4">
    <source>
        <dbReference type="RuleBase" id="RU365069"/>
    </source>
</evidence>
<sequence>MLKRALKRVKGLADKETWRIEEYSDYGAITNLELNSSSLSVALEQRVEDSESGSDWQRRLLDTHSPLRCSLSSFGFPKPTQALQATKDALSSLESNIVEIYLEHKGDPLVGTIEPSMYMGRVKTDPDEVIEDARPYVYEIINNLIAVHAEVDSVCGPTSARYVQDICETVCEELARLAACSAAPTRASAFQARLEYTLLRLACAEHLTRKAERMDSIINGFKKRMELQLLCLNCNMETV</sequence>
<organism evidence="6 7">
    <name type="scientific">Operophtera brumata</name>
    <name type="common">Winter moth</name>
    <name type="synonym">Phalaena brumata</name>
    <dbReference type="NCBI Taxonomy" id="104452"/>
    <lineage>
        <taxon>Eukaryota</taxon>
        <taxon>Metazoa</taxon>
        <taxon>Ecdysozoa</taxon>
        <taxon>Arthropoda</taxon>
        <taxon>Hexapoda</taxon>
        <taxon>Insecta</taxon>
        <taxon>Pterygota</taxon>
        <taxon>Neoptera</taxon>
        <taxon>Endopterygota</taxon>
        <taxon>Lepidoptera</taxon>
        <taxon>Glossata</taxon>
        <taxon>Ditrysia</taxon>
        <taxon>Geometroidea</taxon>
        <taxon>Geometridae</taxon>
        <taxon>Larentiinae</taxon>
        <taxon>Operophtera</taxon>
    </lineage>
</organism>